<evidence type="ECO:0000313" key="3">
    <source>
        <dbReference type="Proteomes" id="UP000694240"/>
    </source>
</evidence>
<sequence length="777" mass="85102">MAKTRGGGEVGSRRSRRNQGLEVEDVTPPVAPATTLKVNKKVNKKRKSKKVGKRSSTRSKKVAAQDDEVEVVTPQDNVVEEPQDDLVDSVTPEVVEEEKDSEIEGEACLTGQEPHDDEEEAANMEEAANIEGTANMEEAANIEEAANMEEDAVGNGQDNAIPSNTDEGSQVSVSFIDFGDHVGPGSVTLSSFLGVLVSEHIPVTLADWRKLDAVTKETLWEEIQGRFDLQEEWKKAVIFKQMCNIWRGRKSRLVSKVRAAKTAAERLALKPSNTPSSQVWNSWVRSKTSTAFTEISNKYRKMRQNQIPHTTSRKGMLRLADDMKKKSSNPSKVTRSKVWIAGHTHADGRPVKPQFAETIKQIQSLDSEMDSTSAADNIREDAVSKILGKDKPGRVRGFGRGITATKLAFLQSRDAKMAEMKSEIDELNGLVRDLAGKKKSNGDTETCESSGGLKVEVSVQILDWIHEGEVVVGEGELCSAELMYKIGRIPIGPNAMAVLVKSVLSSKASLWRPTSDVLYLEEAVGCKIPWPMDKVLLYRDPVTSEDVSMDNEDDEVIAEGLVCSSNSKERVNNIPLGPSAVSIQIVKVFNDNAPLWRPTADISPIGDAINEKIAWPVQKIDVTAAATPDATLPKAVSPGSNSSTKSPKHKCFLLDCSNSGRKVAEGRVISTDREDTCHHVPLGPNASKVCVEVAKIGNAKVWRPSSEIVFISDAIEDNAPQHETEAFDLFKTAFSMGEGEPNQTNDDEALEANDDEAVEETEFRKKLREAETPLYSD</sequence>
<dbReference type="PANTHER" id="PTHR33018:SF34">
    <property type="entry name" value="OS02G0472350 PROTEIN"/>
    <property type="match status" value="1"/>
</dbReference>
<protein>
    <submittedName>
        <fullName evidence="2">Transposase Tnp1/En/Spm-like</fullName>
    </submittedName>
</protein>
<accession>A0A8T2A8I2</accession>
<evidence type="ECO:0000313" key="2">
    <source>
        <dbReference type="EMBL" id="KAG7568011.1"/>
    </source>
</evidence>
<feature type="region of interest" description="Disordered" evidence="1">
    <location>
        <begin position="1"/>
        <end position="69"/>
    </location>
</feature>
<gene>
    <name evidence="2" type="ORF">ISN45_Aa04g008490</name>
</gene>
<proteinExistence type="predicted"/>
<dbReference type="EMBL" id="JAEFBK010000009">
    <property type="protein sequence ID" value="KAG7568011.1"/>
    <property type="molecule type" value="Genomic_DNA"/>
</dbReference>
<feature type="compositionally biased region" description="Basic residues" evidence="1">
    <location>
        <begin position="38"/>
        <end position="61"/>
    </location>
</feature>
<dbReference type="InterPro" id="IPR004252">
    <property type="entry name" value="Probable_transposase_24"/>
</dbReference>
<feature type="compositionally biased region" description="Acidic residues" evidence="1">
    <location>
        <begin position="745"/>
        <end position="760"/>
    </location>
</feature>
<name>A0A8T2A8I2_9BRAS</name>
<dbReference type="AlphaFoldDB" id="A0A8T2A8I2"/>
<dbReference type="Proteomes" id="UP000694240">
    <property type="component" value="Chromosome 9"/>
</dbReference>
<evidence type="ECO:0000256" key="1">
    <source>
        <dbReference type="SAM" id="MobiDB-lite"/>
    </source>
</evidence>
<dbReference type="Pfam" id="PF03004">
    <property type="entry name" value="Transposase_24"/>
    <property type="match status" value="1"/>
</dbReference>
<feature type="compositionally biased region" description="Basic and acidic residues" evidence="1">
    <location>
        <begin position="761"/>
        <end position="771"/>
    </location>
</feature>
<dbReference type="PANTHER" id="PTHR33018">
    <property type="entry name" value="OS10G0338966 PROTEIN-RELATED"/>
    <property type="match status" value="1"/>
</dbReference>
<feature type="compositionally biased region" description="Gly residues" evidence="1">
    <location>
        <begin position="1"/>
        <end position="10"/>
    </location>
</feature>
<keyword evidence="3" id="KW-1185">Reference proteome</keyword>
<reference evidence="2 3" key="1">
    <citation type="submission" date="2020-12" db="EMBL/GenBank/DDBJ databases">
        <title>Concerted genomic and epigenomic changes stabilize Arabidopsis allopolyploids.</title>
        <authorList>
            <person name="Chen Z."/>
        </authorList>
    </citation>
    <scope>NUCLEOTIDE SEQUENCE [LARGE SCALE GENOMIC DNA]</scope>
    <source>
        <strain evidence="2">Allo738</strain>
        <tissue evidence="2">Leaf</tissue>
    </source>
</reference>
<organism evidence="2 3">
    <name type="scientific">Arabidopsis thaliana x Arabidopsis arenosa</name>
    <dbReference type="NCBI Taxonomy" id="1240361"/>
    <lineage>
        <taxon>Eukaryota</taxon>
        <taxon>Viridiplantae</taxon>
        <taxon>Streptophyta</taxon>
        <taxon>Embryophyta</taxon>
        <taxon>Tracheophyta</taxon>
        <taxon>Spermatophyta</taxon>
        <taxon>Magnoliopsida</taxon>
        <taxon>eudicotyledons</taxon>
        <taxon>Gunneridae</taxon>
        <taxon>Pentapetalae</taxon>
        <taxon>rosids</taxon>
        <taxon>malvids</taxon>
        <taxon>Brassicales</taxon>
        <taxon>Brassicaceae</taxon>
        <taxon>Camelineae</taxon>
        <taxon>Arabidopsis</taxon>
    </lineage>
</organism>
<feature type="region of interest" description="Disordered" evidence="1">
    <location>
        <begin position="736"/>
        <end position="777"/>
    </location>
</feature>
<comment type="caution">
    <text evidence="2">The sequence shown here is derived from an EMBL/GenBank/DDBJ whole genome shotgun (WGS) entry which is preliminary data.</text>
</comment>